<accession>A0A0D8ZQN3</accession>
<sequence>MPMDENEQTLLVQLDEALELAFRKAVVLARRVCMGERIYAFILYTSPLLGYAAPCFNTEEALAQVIKENKSIDYWRWSPEEWKYNWQGQEFFESVNEILISIAQSQGYEAPKRQRRWDTFIQVLKRLDSEGVFADAQDRGSVLVNIMWGDQDAVAHLESARELNPMSSYLSFARCQLPILYSLKQEIEQSQSRSTEESMMRVCRCIEQVEADLRDYS</sequence>
<dbReference type="InterPro" id="IPR025409">
    <property type="entry name" value="DUF4303"/>
</dbReference>
<name>A0A0D8ZQN3_9CYAN</name>
<organism evidence="1 2">
    <name type="scientific">Aliterella atlantica CENA595</name>
    <dbReference type="NCBI Taxonomy" id="1618023"/>
    <lineage>
        <taxon>Bacteria</taxon>
        <taxon>Bacillati</taxon>
        <taxon>Cyanobacteriota</taxon>
        <taxon>Cyanophyceae</taxon>
        <taxon>Chroococcidiopsidales</taxon>
        <taxon>Aliterellaceae</taxon>
        <taxon>Aliterella</taxon>
    </lineage>
</organism>
<dbReference type="Proteomes" id="UP000032452">
    <property type="component" value="Unassembled WGS sequence"/>
</dbReference>
<dbReference type="EMBL" id="JYON01000018">
    <property type="protein sequence ID" value="KJH70784.1"/>
    <property type="molecule type" value="Genomic_DNA"/>
</dbReference>
<reference evidence="1 2" key="1">
    <citation type="submission" date="2015-02" db="EMBL/GenBank/DDBJ databases">
        <title>Draft genome of a novel marine cyanobacterium (Chroococcales) isolated from South Atlantic Ocean.</title>
        <authorList>
            <person name="Rigonato J."/>
            <person name="Alvarenga D.O."/>
            <person name="Branco L.H."/>
            <person name="Varani A.M."/>
            <person name="Brandini F.P."/>
            <person name="Fiore M.F."/>
        </authorList>
    </citation>
    <scope>NUCLEOTIDE SEQUENCE [LARGE SCALE GENOMIC DNA]</scope>
    <source>
        <strain evidence="1 2">CENA595</strain>
    </source>
</reference>
<keyword evidence="2" id="KW-1185">Reference proteome</keyword>
<dbReference type="STRING" id="1618023.UH38_16285"/>
<comment type="caution">
    <text evidence="1">The sequence shown here is derived from an EMBL/GenBank/DDBJ whole genome shotgun (WGS) entry which is preliminary data.</text>
</comment>
<protein>
    <recommendedName>
        <fullName evidence="3">DUF4303 domain-containing protein</fullName>
    </recommendedName>
</protein>
<proteinExistence type="predicted"/>
<dbReference type="Pfam" id="PF14136">
    <property type="entry name" value="DUF4303"/>
    <property type="match status" value="1"/>
</dbReference>
<evidence type="ECO:0000313" key="2">
    <source>
        <dbReference type="Proteomes" id="UP000032452"/>
    </source>
</evidence>
<gene>
    <name evidence="1" type="ORF">UH38_16285</name>
</gene>
<dbReference type="AlphaFoldDB" id="A0A0D8ZQN3"/>
<evidence type="ECO:0000313" key="1">
    <source>
        <dbReference type="EMBL" id="KJH70784.1"/>
    </source>
</evidence>
<evidence type="ECO:0008006" key="3">
    <source>
        <dbReference type="Google" id="ProtNLM"/>
    </source>
</evidence>